<proteinExistence type="inferred from homology"/>
<comment type="function">
    <text evidence="3">Catalyzes the phosphorylation of the 3'-hydroxyl group of dephosphocoenzyme A to form coenzyme A.</text>
</comment>
<dbReference type="Proteomes" id="UP000035720">
    <property type="component" value="Unassembled WGS sequence"/>
</dbReference>
<keyword evidence="3" id="KW-0173">Coenzyme A biosynthesis</keyword>
<dbReference type="STRING" id="1193518.BN13_770039"/>
<dbReference type="Gene3D" id="3.40.50.300">
    <property type="entry name" value="P-loop containing nucleotide triphosphate hydrolases"/>
    <property type="match status" value="1"/>
</dbReference>
<dbReference type="EMBL" id="CAJC01000191">
    <property type="protein sequence ID" value="CCI54602.1"/>
    <property type="molecule type" value="Genomic_DNA"/>
</dbReference>
<dbReference type="RefSeq" id="WP_053079784.1">
    <property type="nucleotide sequence ID" value="NZ_HF571038.1"/>
</dbReference>
<evidence type="ECO:0000313" key="5">
    <source>
        <dbReference type="EMBL" id="CCI54602.1"/>
    </source>
</evidence>
<comment type="similarity">
    <text evidence="3">Belongs to the CoaE family.</text>
</comment>
<protein>
    <recommendedName>
        <fullName evidence="3 4">Dephospho-CoA kinase</fullName>
        <ecNumber evidence="3 4">2.7.1.24</ecNumber>
    </recommendedName>
    <alternativeName>
        <fullName evidence="3">Dephosphocoenzyme A kinase</fullName>
    </alternativeName>
</protein>
<dbReference type="EC" id="2.7.1.24" evidence="3 4"/>
<keyword evidence="2 3" id="KW-0067">ATP-binding</keyword>
<dbReference type="GO" id="GO:0004140">
    <property type="term" value="F:dephospho-CoA kinase activity"/>
    <property type="evidence" value="ECO:0007669"/>
    <property type="project" value="UniProtKB-UniRule"/>
</dbReference>
<organism evidence="5 6">
    <name type="scientific">Nostocoides jenkinsii Ben 74</name>
    <dbReference type="NCBI Taxonomy" id="1193518"/>
    <lineage>
        <taxon>Bacteria</taxon>
        <taxon>Bacillati</taxon>
        <taxon>Actinomycetota</taxon>
        <taxon>Actinomycetes</taxon>
        <taxon>Micrococcales</taxon>
        <taxon>Intrasporangiaceae</taxon>
        <taxon>Nostocoides</taxon>
    </lineage>
</organism>
<keyword evidence="6" id="KW-1185">Reference proteome</keyword>
<dbReference type="CDD" id="cd02022">
    <property type="entry name" value="DPCK"/>
    <property type="match status" value="1"/>
</dbReference>
<gene>
    <name evidence="3 5" type="primary">coaE</name>
    <name evidence="5" type="ORF">BN13_770039</name>
</gene>
<evidence type="ECO:0000313" key="6">
    <source>
        <dbReference type="Proteomes" id="UP000035720"/>
    </source>
</evidence>
<dbReference type="PANTHER" id="PTHR10695">
    <property type="entry name" value="DEPHOSPHO-COA KINASE-RELATED"/>
    <property type="match status" value="1"/>
</dbReference>
<sequence length="335" mass="34348">MLRIGLTGGIGSGKSSVARLFAERGAVIVDADAIARAVVAPGTRGLAAVAERFGADVLGADGALDRAALAGVVFGDAAALAALEGITHPLIWAEAARQFAAVPADGIVVHDMPLLVEKVMSAEYHLVIVVLTDTELRVRRLVEHRGLDESDARRRIAAQVDDDARRAAADVLLDNNGSPGALANQAGALWDSRILPFAANLTAGRPATPRDFQAEYAAPLPREISDLILGQVRRMSARIAAAVGVGVIGGSPTGDGAIGSGVSTGVVAGEPTGQPAIGESSGVLEFAVPVPAWPDGAAYQRLAAAGFPVLDAQGDRLGNCDPAWPARIRLVPPRT</sequence>
<keyword evidence="3" id="KW-0963">Cytoplasm</keyword>
<dbReference type="InterPro" id="IPR027417">
    <property type="entry name" value="P-loop_NTPase"/>
</dbReference>
<dbReference type="PANTHER" id="PTHR10695:SF46">
    <property type="entry name" value="BIFUNCTIONAL COENZYME A SYNTHASE-RELATED"/>
    <property type="match status" value="1"/>
</dbReference>
<evidence type="ECO:0000256" key="4">
    <source>
        <dbReference type="NCBIfam" id="TIGR00152"/>
    </source>
</evidence>
<keyword evidence="3 5" id="KW-0808">Transferase</keyword>
<reference evidence="5 6" key="1">
    <citation type="journal article" date="2013" name="ISME J.">
        <title>A metabolic model for members of the genus Tetrasphaera involved in enhanced biological phosphorus removal.</title>
        <authorList>
            <person name="Kristiansen R."/>
            <person name="Nguyen H.T.T."/>
            <person name="Saunders A.M."/>
            <person name="Nielsen J.L."/>
            <person name="Wimmer R."/>
            <person name="Le V.Q."/>
            <person name="McIlroy S.J."/>
            <person name="Petrovski S."/>
            <person name="Seviour R.J."/>
            <person name="Calteau A."/>
            <person name="Nielsen K.L."/>
            <person name="Nielsen P.H."/>
        </authorList>
    </citation>
    <scope>NUCLEOTIDE SEQUENCE [LARGE SCALE GENOMIC DNA]</scope>
    <source>
        <strain evidence="5 6">Ben 74</strain>
    </source>
</reference>
<dbReference type="OrthoDB" id="9812943at2"/>
<comment type="caution">
    <text evidence="5">The sequence shown here is derived from an EMBL/GenBank/DDBJ whole genome shotgun (WGS) entry which is preliminary data.</text>
</comment>
<dbReference type="GO" id="GO:0005524">
    <property type="term" value="F:ATP binding"/>
    <property type="evidence" value="ECO:0007669"/>
    <property type="project" value="UniProtKB-UniRule"/>
</dbReference>
<accession>A0A077MGM0</accession>
<comment type="pathway">
    <text evidence="3">Cofactor biosynthesis; coenzyme A biosynthesis; CoA from (R)-pantothenate: step 5/5.</text>
</comment>
<comment type="catalytic activity">
    <reaction evidence="3">
        <text>3'-dephospho-CoA + ATP = ADP + CoA + H(+)</text>
        <dbReference type="Rhea" id="RHEA:18245"/>
        <dbReference type="ChEBI" id="CHEBI:15378"/>
        <dbReference type="ChEBI" id="CHEBI:30616"/>
        <dbReference type="ChEBI" id="CHEBI:57287"/>
        <dbReference type="ChEBI" id="CHEBI:57328"/>
        <dbReference type="ChEBI" id="CHEBI:456216"/>
        <dbReference type="EC" id="2.7.1.24"/>
    </reaction>
</comment>
<keyword evidence="3 5" id="KW-0418">Kinase</keyword>
<dbReference type="NCBIfam" id="TIGR00152">
    <property type="entry name" value="dephospho-CoA kinase"/>
    <property type="match status" value="1"/>
</dbReference>
<comment type="subcellular location">
    <subcellularLocation>
        <location evidence="3">Cytoplasm</location>
    </subcellularLocation>
</comment>
<keyword evidence="1 3" id="KW-0547">Nucleotide-binding</keyword>
<dbReference type="InterPro" id="IPR001977">
    <property type="entry name" value="Depp_CoAkinase"/>
</dbReference>
<dbReference type="AlphaFoldDB" id="A0A077MGM0"/>
<evidence type="ECO:0000256" key="3">
    <source>
        <dbReference type="HAMAP-Rule" id="MF_00376"/>
    </source>
</evidence>
<dbReference type="Pfam" id="PF01121">
    <property type="entry name" value="CoaE"/>
    <property type="match status" value="1"/>
</dbReference>
<evidence type="ECO:0000256" key="2">
    <source>
        <dbReference type="ARBA" id="ARBA00022840"/>
    </source>
</evidence>
<dbReference type="GO" id="GO:0005737">
    <property type="term" value="C:cytoplasm"/>
    <property type="evidence" value="ECO:0007669"/>
    <property type="project" value="UniProtKB-SubCell"/>
</dbReference>
<dbReference type="SUPFAM" id="SSF52540">
    <property type="entry name" value="P-loop containing nucleoside triphosphate hydrolases"/>
    <property type="match status" value="1"/>
</dbReference>
<dbReference type="GO" id="GO:0015937">
    <property type="term" value="P:coenzyme A biosynthetic process"/>
    <property type="evidence" value="ECO:0007669"/>
    <property type="project" value="UniProtKB-UniRule"/>
</dbReference>
<dbReference type="UniPathway" id="UPA00241">
    <property type="reaction ID" value="UER00356"/>
</dbReference>
<name>A0A077MGM0_9MICO</name>
<evidence type="ECO:0000256" key="1">
    <source>
        <dbReference type="ARBA" id="ARBA00022741"/>
    </source>
</evidence>
<dbReference type="NCBIfam" id="NF002879">
    <property type="entry name" value="PRK03333.1"/>
    <property type="match status" value="1"/>
</dbReference>
<feature type="binding site" evidence="3">
    <location>
        <begin position="11"/>
        <end position="16"/>
    </location>
    <ligand>
        <name>ATP</name>
        <dbReference type="ChEBI" id="CHEBI:30616"/>
    </ligand>
</feature>
<dbReference type="PROSITE" id="PS51219">
    <property type="entry name" value="DPCK"/>
    <property type="match status" value="1"/>
</dbReference>
<dbReference type="HAMAP" id="MF_00376">
    <property type="entry name" value="Dephospho_CoA_kinase"/>
    <property type="match status" value="1"/>
</dbReference>